<reference evidence="1 2" key="1">
    <citation type="submission" date="2021-08" db="EMBL/GenBank/DDBJ databases">
        <title>Draft Genome Sequence of Phanerochaete sordida strain YK-624.</title>
        <authorList>
            <person name="Mori T."/>
            <person name="Dohra H."/>
            <person name="Suzuki T."/>
            <person name="Kawagishi H."/>
            <person name="Hirai H."/>
        </authorList>
    </citation>
    <scope>NUCLEOTIDE SEQUENCE [LARGE SCALE GENOMIC DNA]</scope>
    <source>
        <strain evidence="1 2">YK-624</strain>
    </source>
</reference>
<dbReference type="AlphaFoldDB" id="A0A9P3G4F1"/>
<name>A0A9P3G4F1_9APHY</name>
<keyword evidence="2" id="KW-1185">Reference proteome</keyword>
<comment type="caution">
    <text evidence="1">The sequence shown here is derived from an EMBL/GenBank/DDBJ whole genome shotgun (WGS) entry which is preliminary data.</text>
</comment>
<sequence length="71" mass="8271">MHSKDRNCTVQFMERNFDPAFWAVESRCGRGRQTEGQGMRVWLEVNRIFPTSGIQPHSLGAVRRLQSASWY</sequence>
<dbReference type="EMBL" id="BPQB01000006">
    <property type="protein sequence ID" value="GJE87394.1"/>
    <property type="molecule type" value="Genomic_DNA"/>
</dbReference>
<organism evidence="1 2">
    <name type="scientific">Phanerochaete sordida</name>
    <dbReference type="NCBI Taxonomy" id="48140"/>
    <lineage>
        <taxon>Eukaryota</taxon>
        <taxon>Fungi</taxon>
        <taxon>Dikarya</taxon>
        <taxon>Basidiomycota</taxon>
        <taxon>Agaricomycotina</taxon>
        <taxon>Agaricomycetes</taxon>
        <taxon>Polyporales</taxon>
        <taxon>Phanerochaetaceae</taxon>
        <taxon>Phanerochaete</taxon>
    </lineage>
</organism>
<proteinExistence type="predicted"/>
<evidence type="ECO:0000313" key="2">
    <source>
        <dbReference type="Proteomes" id="UP000703269"/>
    </source>
</evidence>
<dbReference type="Proteomes" id="UP000703269">
    <property type="component" value="Unassembled WGS sequence"/>
</dbReference>
<evidence type="ECO:0000313" key="1">
    <source>
        <dbReference type="EMBL" id="GJE87394.1"/>
    </source>
</evidence>
<gene>
    <name evidence="1" type="ORF">PsYK624_034770</name>
</gene>
<accession>A0A9P3G4F1</accession>
<protein>
    <submittedName>
        <fullName evidence="1">Uncharacterized protein</fullName>
    </submittedName>
</protein>